<reference evidence="9" key="1">
    <citation type="journal article" date="2012" name="Science">
        <title>The Paleozoic origin of enzymatic lignin decomposition reconstructed from 31 fungal genomes.</title>
        <authorList>
            <person name="Floudas D."/>
            <person name="Binder M."/>
            <person name="Riley R."/>
            <person name="Barry K."/>
            <person name="Blanchette R.A."/>
            <person name="Henrissat B."/>
            <person name="Martinez A.T."/>
            <person name="Otillar R."/>
            <person name="Spatafora J.W."/>
            <person name="Yadav J.S."/>
            <person name="Aerts A."/>
            <person name="Benoit I."/>
            <person name="Boyd A."/>
            <person name="Carlson A."/>
            <person name="Copeland A."/>
            <person name="Coutinho P.M."/>
            <person name="de Vries R.P."/>
            <person name="Ferreira P."/>
            <person name="Findley K."/>
            <person name="Foster B."/>
            <person name="Gaskell J."/>
            <person name="Glotzer D."/>
            <person name="Gorecki P."/>
            <person name="Heitman J."/>
            <person name="Hesse C."/>
            <person name="Hori C."/>
            <person name="Igarashi K."/>
            <person name="Jurgens J.A."/>
            <person name="Kallen N."/>
            <person name="Kersten P."/>
            <person name="Kohler A."/>
            <person name="Kuees U."/>
            <person name="Kumar T.K.A."/>
            <person name="Kuo A."/>
            <person name="LaButti K."/>
            <person name="Larrondo L.F."/>
            <person name="Lindquist E."/>
            <person name="Ling A."/>
            <person name="Lombard V."/>
            <person name="Lucas S."/>
            <person name="Lundell T."/>
            <person name="Martin R."/>
            <person name="McLaughlin D.J."/>
            <person name="Morgenstern I."/>
            <person name="Morin E."/>
            <person name="Murat C."/>
            <person name="Nagy L.G."/>
            <person name="Nolan M."/>
            <person name="Ohm R.A."/>
            <person name="Patyshakuliyeva A."/>
            <person name="Rokas A."/>
            <person name="Ruiz-Duenas F.J."/>
            <person name="Sabat G."/>
            <person name="Salamov A."/>
            <person name="Samejima M."/>
            <person name="Schmutz J."/>
            <person name="Slot J.C."/>
            <person name="St John F."/>
            <person name="Stenlid J."/>
            <person name="Sun H."/>
            <person name="Sun S."/>
            <person name="Syed K."/>
            <person name="Tsang A."/>
            <person name="Wiebenga A."/>
            <person name="Young D."/>
            <person name="Pisabarro A."/>
            <person name="Eastwood D.C."/>
            <person name="Martin F."/>
            <person name="Cullen D."/>
            <person name="Grigoriev I.V."/>
            <person name="Hibbett D.S."/>
        </authorList>
    </citation>
    <scope>NUCLEOTIDE SEQUENCE [LARGE SCALE GENOMIC DNA]</scope>
    <source>
        <strain evidence="9">RWD-64-598 SS2</strain>
    </source>
</reference>
<dbReference type="GO" id="GO:0016020">
    <property type="term" value="C:membrane"/>
    <property type="evidence" value="ECO:0007669"/>
    <property type="project" value="UniProtKB-SubCell"/>
</dbReference>
<feature type="region of interest" description="Disordered" evidence="5">
    <location>
        <begin position="189"/>
        <end position="227"/>
    </location>
</feature>
<keyword evidence="2 6" id="KW-0812">Transmembrane</keyword>
<feature type="compositionally biased region" description="Low complexity" evidence="5">
    <location>
        <begin position="298"/>
        <end position="313"/>
    </location>
</feature>
<feature type="compositionally biased region" description="Low complexity" evidence="5">
    <location>
        <begin position="190"/>
        <end position="227"/>
    </location>
</feature>
<evidence type="ECO:0000256" key="7">
    <source>
        <dbReference type="SAM" id="SignalP"/>
    </source>
</evidence>
<dbReference type="GeneID" id="19200639"/>
<keyword evidence="9" id="KW-1185">Reference proteome</keyword>
<dbReference type="EMBL" id="JH711574">
    <property type="protein sequence ID" value="EIW84698.1"/>
    <property type="molecule type" value="Genomic_DNA"/>
</dbReference>
<gene>
    <name evidence="8" type="ORF">CONPUDRAFT_134640</name>
</gene>
<evidence type="ECO:0000256" key="5">
    <source>
        <dbReference type="SAM" id="MobiDB-lite"/>
    </source>
</evidence>
<evidence type="ECO:0000313" key="8">
    <source>
        <dbReference type="EMBL" id="EIW84698.1"/>
    </source>
</evidence>
<evidence type="ECO:0000256" key="6">
    <source>
        <dbReference type="SAM" id="Phobius"/>
    </source>
</evidence>
<feature type="region of interest" description="Disordered" evidence="5">
    <location>
        <begin position="281"/>
        <end position="355"/>
    </location>
</feature>
<evidence type="ECO:0000313" key="9">
    <source>
        <dbReference type="Proteomes" id="UP000053558"/>
    </source>
</evidence>
<feature type="compositionally biased region" description="Gly residues" evidence="5">
    <location>
        <begin position="426"/>
        <end position="438"/>
    </location>
</feature>
<dbReference type="RefSeq" id="XP_007764417.1">
    <property type="nucleotide sequence ID" value="XM_007766227.1"/>
</dbReference>
<feature type="chain" id="PRO_5024275242" description="Mid2 domain-containing protein" evidence="7">
    <location>
        <begin position="29"/>
        <end position="438"/>
    </location>
</feature>
<dbReference type="Proteomes" id="UP000053558">
    <property type="component" value="Unassembled WGS sequence"/>
</dbReference>
<feature type="signal peptide" evidence="7">
    <location>
        <begin position="1"/>
        <end position="28"/>
    </location>
</feature>
<keyword evidence="3 6" id="KW-1133">Transmembrane helix</keyword>
<dbReference type="PANTHER" id="PTHR15549">
    <property type="entry name" value="PAIRED IMMUNOGLOBULIN-LIKE TYPE 2 RECEPTOR"/>
    <property type="match status" value="1"/>
</dbReference>
<dbReference type="PANTHER" id="PTHR15549:SF26">
    <property type="entry name" value="AXIAL BUDDING PATTERN PROTEIN 2-RELATED"/>
    <property type="match status" value="1"/>
</dbReference>
<feature type="region of interest" description="Disordered" evidence="5">
    <location>
        <begin position="367"/>
        <end position="438"/>
    </location>
</feature>
<name>A0A5M3MZZ8_CONPW</name>
<organism evidence="8 9">
    <name type="scientific">Coniophora puteana (strain RWD-64-598)</name>
    <name type="common">Brown rot fungus</name>
    <dbReference type="NCBI Taxonomy" id="741705"/>
    <lineage>
        <taxon>Eukaryota</taxon>
        <taxon>Fungi</taxon>
        <taxon>Dikarya</taxon>
        <taxon>Basidiomycota</taxon>
        <taxon>Agaricomycotina</taxon>
        <taxon>Agaricomycetes</taxon>
        <taxon>Agaricomycetidae</taxon>
        <taxon>Boletales</taxon>
        <taxon>Coniophorineae</taxon>
        <taxon>Coniophoraceae</taxon>
        <taxon>Coniophora</taxon>
    </lineage>
</organism>
<comment type="caution">
    <text evidence="8">The sequence shown here is derived from an EMBL/GenBank/DDBJ whole genome shotgun (WGS) entry which is preliminary data.</text>
</comment>
<evidence type="ECO:0000256" key="1">
    <source>
        <dbReference type="ARBA" id="ARBA00004167"/>
    </source>
</evidence>
<comment type="subcellular location">
    <subcellularLocation>
        <location evidence="1">Membrane</location>
        <topology evidence="1">Single-pass membrane protein</topology>
    </subcellularLocation>
</comment>
<protein>
    <recommendedName>
        <fullName evidence="10">Mid2 domain-containing protein</fullName>
    </recommendedName>
</protein>
<dbReference type="OrthoDB" id="2757214at2759"/>
<proteinExistence type="predicted"/>
<dbReference type="KEGG" id="cput:CONPUDRAFT_134640"/>
<evidence type="ECO:0000256" key="4">
    <source>
        <dbReference type="ARBA" id="ARBA00023136"/>
    </source>
</evidence>
<keyword evidence="4 6" id="KW-0472">Membrane</keyword>
<dbReference type="InterPro" id="IPR051694">
    <property type="entry name" value="Immunoregulatory_rcpt-like"/>
</dbReference>
<keyword evidence="7" id="KW-0732">Signal</keyword>
<sequence length="438" mass="46304">MTLVLSPVISLLVAFSALVSLFSNGVSAQGNVTCATNFTNWYSDVVGETPCMTYYRLRSICNAQYQVPSFRPNTPGDNCDDQVADCCCNSISWALSMLCMNCQQDVSTTTGIDAGKGAYQMYLDNMGCSPNTNMSLPSNIKLATCNTGVRLQNFLYGLFWNDGSWYYEYTTETGVTGANTAGSNTSQLFTSQGCPTTTTSTTSGKSTSTSTSSGSNSPSTSQTTSNNTSHMNIGAAVGGAVGGLAGLAILVGLGVFCWRKRKRTERERVAYIESMAQRGTRIAGGPSMSFSGDPSQPSYPHSHSAYAGSSAGATHTETSYSHRRRPSNMTSPDLGPTSPTAGGAYYAPVPNQEEDLGPLEEVGVSRAGTTRLPPAYNHSWRESRRPGAGPVQGGSGDVSSAERTRQLPQTPDESAAWALREKSGQSRGGGEVGRGYVQ</sequence>
<dbReference type="AlphaFoldDB" id="A0A5M3MZZ8"/>
<dbReference type="GO" id="GO:0071944">
    <property type="term" value="C:cell periphery"/>
    <property type="evidence" value="ECO:0007669"/>
    <property type="project" value="UniProtKB-ARBA"/>
</dbReference>
<evidence type="ECO:0000256" key="3">
    <source>
        <dbReference type="ARBA" id="ARBA00022989"/>
    </source>
</evidence>
<accession>A0A5M3MZZ8</accession>
<evidence type="ECO:0008006" key="10">
    <source>
        <dbReference type="Google" id="ProtNLM"/>
    </source>
</evidence>
<feature type="transmembrane region" description="Helical" evidence="6">
    <location>
        <begin position="233"/>
        <end position="258"/>
    </location>
</feature>
<evidence type="ECO:0000256" key="2">
    <source>
        <dbReference type="ARBA" id="ARBA00022692"/>
    </source>
</evidence>